<sequence length="349" mass="40447">MTEDKTTARRSQRLNKFAPPSFRVLVRLFSALEFGLRTLTLYQHTPDFAAVKRAVESSCQLSFTPAHLQQIIHLLPGAYFLEWKKKTYTARRQKHVEVEDLNLSQRQQLKQVLTIRKKQLSPADDEEESLEDRITLFYSQANRYLEIQMEAIKREFPDISDVELKDALNCLEVEKSPLPKVREDTAMNTTLLEQKKEKKQEFGLTNTKVKEKLEEALAKPVPQDLKSLPVWLINRVRIDEVGRNIEAKSSADLLKKRLLSTLPQLSDQLQSLVMVTRKSIFPKAYVLRRLMTRAPIKGKVEEQLYLLESVVPEWLTIVLDDSNEYLKISTSFKYCTIKASLRRAISTQI</sequence>
<accession>A0ACC0WD60</accession>
<proteinExistence type="predicted"/>
<protein>
    <submittedName>
        <fullName evidence="1">Uncharacterized protein</fullName>
    </submittedName>
</protein>
<comment type="caution">
    <text evidence="1">The sequence shown here is derived from an EMBL/GenBank/DDBJ whole genome shotgun (WGS) entry which is preliminary data.</text>
</comment>
<dbReference type="EMBL" id="CM047581">
    <property type="protein sequence ID" value="KAI9916226.1"/>
    <property type="molecule type" value="Genomic_DNA"/>
</dbReference>
<reference evidence="1 2" key="1">
    <citation type="journal article" date="2022" name="bioRxiv">
        <title>The genome of the oomycete Peronosclerospora sorghi, a cosmopolitan pathogen of maize and sorghum, is inflated with dispersed pseudogenes.</title>
        <authorList>
            <person name="Fletcher K."/>
            <person name="Martin F."/>
            <person name="Isakeit T."/>
            <person name="Cavanaugh K."/>
            <person name="Magill C."/>
            <person name="Michelmore R."/>
        </authorList>
    </citation>
    <scope>NUCLEOTIDE SEQUENCE [LARGE SCALE GENOMIC DNA]</scope>
    <source>
        <strain evidence="1">P6</strain>
    </source>
</reference>
<organism evidence="1 2">
    <name type="scientific">Peronosclerospora sorghi</name>
    <dbReference type="NCBI Taxonomy" id="230839"/>
    <lineage>
        <taxon>Eukaryota</taxon>
        <taxon>Sar</taxon>
        <taxon>Stramenopiles</taxon>
        <taxon>Oomycota</taxon>
        <taxon>Peronosporomycetes</taxon>
        <taxon>Peronosporales</taxon>
        <taxon>Peronosporaceae</taxon>
        <taxon>Peronosclerospora</taxon>
    </lineage>
</organism>
<name>A0ACC0WD60_9STRA</name>
<gene>
    <name evidence="1" type="ORF">PsorP6_016706</name>
</gene>
<dbReference type="Proteomes" id="UP001163321">
    <property type="component" value="Chromosome 2"/>
</dbReference>
<evidence type="ECO:0000313" key="1">
    <source>
        <dbReference type="EMBL" id="KAI9916226.1"/>
    </source>
</evidence>
<evidence type="ECO:0000313" key="2">
    <source>
        <dbReference type="Proteomes" id="UP001163321"/>
    </source>
</evidence>
<keyword evidence="2" id="KW-1185">Reference proteome</keyword>